<dbReference type="EMBL" id="JAMWYK010000001">
    <property type="protein sequence ID" value="MCO0831744.1"/>
    <property type="molecule type" value="Genomic_DNA"/>
</dbReference>
<reference evidence="1 2" key="1">
    <citation type="submission" date="2022-06" db="EMBL/GenBank/DDBJ databases">
        <title>Fructobacillus taiwanensis sp. nov., isolated from the honeybee.</title>
        <authorList>
            <person name="Chen Y.-S."/>
            <person name="Wang L.-T."/>
            <person name="Lee Y.-S."/>
            <person name="Chang Y.-C."/>
            <person name="Wu H.-C."/>
            <person name="Liao C.-Y."/>
            <person name="Chen W.-H."/>
            <person name="Deng J.-N."/>
            <person name="Wang Y.-H."/>
        </authorList>
    </citation>
    <scope>NUCLEOTIDE SEQUENCE [LARGE SCALE GENOMIC DNA]</scope>
    <source>
        <strain evidence="1 2">W13</strain>
    </source>
</reference>
<comment type="caution">
    <text evidence="1">The sequence shown here is derived from an EMBL/GenBank/DDBJ whole genome shotgun (WGS) entry which is preliminary data.</text>
</comment>
<dbReference type="RefSeq" id="WP_252442287.1">
    <property type="nucleotide sequence ID" value="NZ_JAMWYK010000001.1"/>
</dbReference>
<sequence length="311" mass="35131">MPTQAHIFVESGLIRQKDKGLLDQLEGQLTQNGVAPSFRKSRPHHSLFQKAKLVARDKAFSDVNLPVVVVGNKASRNEVLSGFLAVDESKKHPLLLVSWPEKATHIDHLISQIMTSLAAMQVTEAPVGQIVGDVPTKGQRYFLDYVQVGQDFSALLPKFDQKFAFKEAWRQFLNFWNFLSSNQNALTFGWTLRHGGTYQHFSKTLGMQVLNNGADAAAPYTIRLVNQVPWPKIFLTYLQGKKGRQNPSRRGFLSFDVKEKADIHIRDLQSVKTDGRLLDNGAYTFTLSTWGTYPLIEAVQVKAEHKHKHHK</sequence>
<evidence type="ECO:0000313" key="2">
    <source>
        <dbReference type="Proteomes" id="UP001523234"/>
    </source>
</evidence>
<evidence type="ECO:0000313" key="1">
    <source>
        <dbReference type="EMBL" id="MCO0831744.1"/>
    </source>
</evidence>
<protein>
    <submittedName>
        <fullName evidence="1">Uncharacterized protein</fullName>
    </submittedName>
</protein>
<gene>
    <name evidence="1" type="ORF">NFX39_01370</name>
</gene>
<organism evidence="1 2">
    <name type="scientific">Fructobacillus apis</name>
    <dbReference type="NCBI Taxonomy" id="2935017"/>
    <lineage>
        <taxon>Bacteria</taxon>
        <taxon>Bacillati</taxon>
        <taxon>Bacillota</taxon>
        <taxon>Bacilli</taxon>
        <taxon>Lactobacillales</taxon>
        <taxon>Lactobacillaceae</taxon>
        <taxon>Fructobacillus</taxon>
    </lineage>
</organism>
<name>A0ABT0ZP17_9LACO</name>
<proteinExistence type="predicted"/>
<accession>A0ABT0ZP17</accession>
<dbReference type="Proteomes" id="UP001523234">
    <property type="component" value="Unassembled WGS sequence"/>
</dbReference>
<keyword evidence="2" id="KW-1185">Reference proteome</keyword>